<reference evidence="3" key="1">
    <citation type="submission" date="2023-07" db="EMBL/GenBank/DDBJ databases">
        <authorList>
            <consortium name="AG Swart"/>
            <person name="Singh M."/>
            <person name="Singh A."/>
            <person name="Seah K."/>
            <person name="Emmerich C."/>
        </authorList>
    </citation>
    <scope>NUCLEOTIDE SEQUENCE</scope>
    <source>
        <strain evidence="3">DP1</strain>
    </source>
</reference>
<dbReference type="PANTHER" id="PTHR10974:SF1">
    <property type="entry name" value="FI08016P-RELATED"/>
    <property type="match status" value="1"/>
</dbReference>
<dbReference type="AlphaFoldDB" id="A0AAD2D8F0"/>
<name>A0AAD2D8F0_EUPCR</name>
<accession>A0AAD2D8F0</accession>
<protein>
    <submittedName>
        <fullName evidence="3">Uncharacterized protein</fullName>
    </submittedName>
</protein>
<evidence type="ECO:0000256" key="1">
    <source>
        <dbReference type="SAM" id="MobiDB-lite"/>
    </source>
</evidence>
<dbReference type="Gene3D" id="3.40.720.10">
    <property type="entry name" value="Alkaline Phosphatase, subunit A"/>
    <property type="match status" value="1"/>
</dbReference>
<dbReference type="InterPro" id="IPR004245">
    <property type="entry name" value="DUF229"/>
</dbReference>
<feature type="transmembrane region" description="Helical" evidence="2">
    <location>
        <begin position="54"/>
        <end position="73"/>
    </location>
</feature>
<feature type="transmembrane region" description="Helical" evidence="2">
    <location>
        <begin position="186"/>
        <end position="205"/>
    </location>
</feature>
<keyword evidence="2" id="KW-0812">Transmembrane</keyword>
<evidence type="ECO:0000256" key="2">
    <source>
        <dbReference type="SAM" id="Phobius"/>
    </source>
</evidence>
<keyword evidence="2" id="KW-1133">Transmembrane helix</keyword>
<dbReference type="SUPFAM" id="SSF53649">
    <property type="entry name" value="Alkaline phosphatase-like"/>
    <property type="match status" value="1"/>
</dbReference>
<evidence type="ECO:0000313" key="3">
    <source>
        <dbReference type="EMBL" id="CAI2383360.1"/>
    </source>
</evidence>
<comment type="caution">
    <text evidence="3">The sequence shown here is derived from an EMBL/GenBank/DDBJ whole genome shotgun (WGS) entry which is preliminary data.</text>
</comment>
<dbReference type="EMBL" id="CAMPGE010025623">
    <property type="protein sequence ID" value="CAI2383360.1"/>
    <property type="molecule type" value="Genomic_DNA"/>
</dbReference>
<feature type="transmembrane region" description="Helical" evidence="2">
    <location>
        <begin position="158"/>
        <end position="174"/>
    </location>
</feature>
<feature type="region of interest" description="Disordered" evidence="1">
    <location>
        <begin position="1"/>
        <end position="38"/>
    </location>
</feature>
<keyword evidence="4" id="KW-1185">Reference proteome</keyword>
<evidence type="ECO:0000313" key="4">
    <source>
        <dbReference type="Proteomes" id="UP001295684"/>
    </source>
</evidence>
<sequence length="694" mass="80987">MKSPKHHKLSDLPKEDTGDEEDTVELSSQPPSQYFSSNTSSLISHPAVRRFVKIILPNFLFALLLFKCTQYYIRSNEGFYCEFKDHVNECAYQLTLVIPGWIRNLTKSIIIFIIMYFLVLCKAVHKIWWIPLLFFLVFVIICYKGGMRTQNHGAINRAAFIASSFMVIGFYHFIRLCIRIWKKSKLAILVPGVCVVTFSILFIYFRVIKSCDGWEDTLGGHKLINYGKGCDIPVPNYCSLTTRSGLLDLASWTSKCESTDMKFDFNYLPEELQQRDIKRIGFPRIEHESNFTTLLLQSYFREYVKSHLIDMDDPQIDQEIKNNIEFVIDVSDKHNHKLEFSLKPNSTRAEEQKELREQIIEREKADGTYKNRIDKNILILYIDNVSRAHFARKMPKTVEWIAQFVDNQESPYTTYQFPKFHSSYYATNPTWAGLFFGQDKAVDKGGMSIYNYYAKNGYITGHATEMCDYTEAGLNSPYIKGMNRWDHLATPITCDPNYDVVEDGSLNWFKGPQSAIRHCFYRRDMAEIQIDYLKQFWEAYPDNRKIFQTNWNVAHEGTGELVGHYDDLMVETLQYFHSKNHLDDTMIILMSDHGAHEITVHLPFIPDDSRETEHYNPFLFHLSKDDIPVSSIHYLTLNENRFISSYDFYATFRSIATNSKTDPDDIPWHNYHMEEVPEDYSCKGSHSFSQCVCV</sequence>
<feature type="compositionally biased region" description="Polar residues" evidence="1">
    <location>
        <begin position="25"/>
        <end position="38"/>
    </location>
</feature>
<dbReference type="Proteomes" id="UP001295684">
    <property type="component" value="Unassembled WGS sequence"/>
</dbReference>
<feature type="transmembrane region" description="Helical" evidence="2">
    <location>
        <begin position="101"/>
        <end position="120"/>
    </location>
</feature>
<organism evidence="3 4">
    <name type="scientific">Euplotes crassus</name>
    <dbReference type="NCBI Taxonomy" id="5936"/>
    <lineage>
        <taxon>Eukaryota</taxon>
        <taxon>Sar</taxon>
        <taxon>Alveolata</taxon>
        <taxon>Ciliophora</taxon>
        <taxon>Intramacronucleata</taxon>
        <taxon>Spirotrichea</taxon>
        <taxon>Hypotrichia</taxon>
        <taxon>Euplotida</taxon>
        <taxon>Euplotidae</taxon>
        <taxon>Moneuplotes</taxon>
    </lineage>
</organism>
<dbReference type="Pfam" id="PF02995">
    <property type="entry name" value="DUF229"/>
    <property type="match status" value="2"/>
</dbReference>
<dbReference type="InterPro" id="IPR017850">
    <property type="entry name" value="Alkaline_phosphatase_core_sf"/>
</dbReference>
<dbReference type="GO" id="GO:0005615">
    <property type="term" value="C:extracellular space"/>
    <property type="evidence" value="ECO:0007669"/>
    <property type="project" value="TreeGrafter"/>
</dbReference>
<proteinExistence type="predicted"/>
<feature type="transmembrane region" description="Helical" evidence="2">
    <location>
        <begin position="127"/>
        <end position="146"/>
    </location>
</feature>
<gene>
    <name evidence="3" type="ORF">ECRASSUSDP1_LOCUS24859</name>
</gene>
<dbReference type="PANTHER" id="PTHR10974">
    <property type="entry name" value="FI08016P-RELATED"/>
    <property type="match status" value="1"/>
</dbReference>
<keyword evidence="2" id="KW-0472">Membrane</keyword>